<gene>
    <name evidence="1" type="ORF">DAPPUDRAFT_103001</name>
</gene>
<dbReference type="Proteomes" id="UP000000305">
    <property type="component" value="Unassembled WGS sequence"/>
</dbReference>
<dbReference type="InParanoid" id="E9GI44"/>
<dbReference type="KEGG" id="dpx:DAPPUDRAFT_103001"/>
<protein>
    <submittedName>
        <fullName evidence="1">Uncharacterized protein</fullName>
    </submittedName>
</protein>
<evidence type="ECO:0000313" key="2">
    <source>
        <dbReference type="Proteomes" id="UP000000305"/>
    </source>
</evidence>
<dbReference type="HOGENOM" id="CLU_1817720_0_0_1"/>
<accession>E9GI44</accession>
<keyword evidence="2" id="KW-1185">Reference proteome</keyword>
<proteinExistence type="predicted"/>
<evidence type="ECO:0000313" key="1">
    <source>
        <dbReference type="EMBL" id="EFX80612.1"/>
    </source>
</evidence>
<sequence length="142" mass="16788">MSLSFLRVSQELFEKWVYTCWPPCAAYRRRLIRQLKSLWEKTVDQSFPVNSWRCQMRKFLIAKLKMAMSRLTRYFFKMAAVNLDFYLAKLSDHMAGLTAVLPKCRPLLRLILEEAHFKIWNFTSSNFAGCIELSFTFAVNVN</sequence>
<organism evidence="1 2">
    <name type="scientific">Daphnia pulex</name>
    <name type="common">Water flea</name>
    <dbReference type="NCBI Taxonomy" id="6669"/>
    <lineage>
        <taxon>Eukaryota</taxon>
        <taxon>Metazoa</taxon>
        <taxon>Ecdysozoa</taxon>
        <taxon>Arthropoda</taxon>
        <taxon>Crustacea</taxon>
        <taxon>Branchiopoda</taxon>
        <taxon>Diplostraca</taxon>
        <taxon>Cladocera</taxon>
        <taxon>Anomopoda</taxon>
        <taxon>Daphniidae</taxon>
        <taxon>Daphnia</taxon>
    </lineage>
</organism>
<name>E9GI44_DAPPU</name>
<dbReference type="EMBL" id="GL732546">
    <property type="protein sequence ID" value="EFX80612.1"/>
    <property type="molecule type" value="Genomic_DNA"/>
</dbReference>
<dbReference type="AlphaFoldDB" id="E9GI44"/>
<reference evidence="1 2" key="1">
    <citation type="journal article" date="2011" name="Science">
        <title>The ecoresponsive genome of Daphnia pulex.</title>
        <authorList>
            <person name="Colbourne J.K."/>
            <person name="Pfrender M.E."/>
            <person name="Gilbert D."/>
            <person name="Thomas W.K."/>
            <person name="Tucker A."/>
            <person name="Oakley T.H."/>
            <person name="Tokishita S."/>
            <person name="Aerts A."/>
            <person name="Arnold G.J."/>
            <person name="Basu M.K."/>
            <person name="Bauer D.J."/>
            <person name="Caceres C.E."/>
            <person name="Carmel L."/>
            <person name="Casola C."/>
            <person name="Choi J.H."/>
            <person name="Detter J.C."/>
            <person name="Dong Q."/>
            <person name="Dusheyko S."/>
            <person name="Eads B.D."/>
            <person name="Frohlich T."/>
            <person name="Geiler-Samerotte K.A."/>
            <person name="Gerlach D."/>
            <person name="Hatcher P."/>
            <person name="Jogdeo S."/>
            <person name="Krijgsveld J."/>
            <person name="Kriventseva E.V."/>
            <person name="Kultz D."/>
            <person name="Laforsch C."/>
            <person name="Lindquist E."/>
            <person name="Lopez J."/>
            <person name="Manak J.R."/>
            <person name="Muller J."/>
            <person name="Pangilinan J."/>
            <person name="Patwardhan R.P."/>
            <person name="Pitluck S."/>
            <person name="Pritham E.J."/>
            <person name="Rechtsteiner A."/>
            <person name="Rho M."/>
            <person name="Rogozin I.B."/>
            <person name="Sakarya O."/>
            <person name="Salamov A."/>
            <person name="Schaack S."/>
            <person name="Shapiro H."/>
            <person name="Shiga Y."/>
            <person name="Skalitzky C."/>
            <person name="Smith Z."/>
            <person name="Souvorov A."/>
            <person name="Sung W."/>
            <person name="Tang Z."/>
            <person name="Tsuchiya D."/>
            <person name="Tu H."/>
            <person name="Vos H."/>
            <person name="Wang M."/>
            <person name="Wolf Y.I."/>
            <person name="Yamagata H."/>
            <person name="Yamada T."/>
            <person name="Ye Y."/>
            <person name="Shaw J.R."/>
            <person name="Andrews J."/>
            <person name="Crease T.J."/>
            <person name="Tang H."/>
            <person name="Lucas S.M."/>
            <person name="Robertson H.M."/>
            <person name="Bork P."/>
            <person name="Koonin E.V."/>
            <person name="Zdobnov E.M."/>
            <person name="Grigoriev I.V."/>
            <person name="Lynch M."/>
            <person name="Boore J.L."/>
        </authorList>
    </citation>
    <scope>NUCLEOTIDE SEQUENCE [LARGE SCALE GENOMIC DNA]</scope>
</reference>